<name>A0AAD5U7Y8_9FUNG</name>
<accession>A0AAD5U7Y8</accession>
<dbReference type="AlphaFoldDB" id="A0AAD5U7Y8"/>
<gene>
    <name evidence="1" type="ORF">HK099_004873</name>
</gene>
<reference evidence="1" key="1">
    <citation type="submission" date="2020-05" db="EMBL/GenBank/DDBJ databases">
        <title>Phylogenomic resolution of chytrid fungi.</title>
        <authorList>
            <person name="Stajich J.E."/>
            <person name="Amses K."/>
            <person name="Simmons R."/>
            <person name="Seto K."/>
            <person name="Myers J."/>
            <person name="Bonds A."/>
            <person name="Quandt C.A."/>
            <person name="Barry K."/>
            <person name="Liu P."/>
            <person name="Grigoriev I."/>
            <person name="Longcore J.E."/>
            <person name="James T.Y."/>
        </authorList>
    </citation>
    <scope>NUCLEOTIDE SEQUENCE</scope>
    <source>
        <strain evidence="1">JEL0476</strain>
    </source>
</reference>
<keyword evidence="2" id="KW-1185">Reference proteome</keyword>
<protein>
    <submittedName>
        <fullName evidence="1">Uncharacterized protein</fullName>
    </submittedName>
</protein>
<proteinExistence type="predicted"/>
<dbReference type="EMBL" id="JADGJW010000036">
    <property type="protein sequence ID" value="KAJ3226420.1"/>
    <property type="molecule type" value="Genomic_DNA"/>
</dbReference>
<evidence type="ECO:0000313" key="1">
    <source>
        <dbReference type="EMBL" id="KAJ3226420.1"/>
    </source>
</evidence>
<evidence type="ECO:0000313" key="2">
    <source>
        <dbReference type="Proteomes" id="UP001211065"/>
    </source>
</evidence>
<dbReference type="Proteomes" id="UP001211065">
    <property type="component" value="Unassembled WGS sequence"/>
</dbReference>
<organism evidence="1 2">
    <name type="scientific">Clydaea vesicula</name>
    <dbReference type="NCBI Taxonomy" id="447962"/>
    <lineage>
        <taxon>Eukaryota</taxon>
        <taxon>Fungi</taxon>
        <taxon>Fungi incertae sedis</taxon>
        <taxon>Chytridiomycota</taxon>
        <taxon>Chytridiomycota incertae sedis</taxon>
        <taxon>Chytridiomycetes</taxon>
        <taxon>Lobulomycetales</taxon>
        <taxon>Lobulomycetaceae</taxon>
        <taxon>Clydaea</taxon>
    </lineage>
</organism>
<comment type="caution">
    <text evidence="1">The sequence shown here is derived from an EMBL/GenBank/DDBJ whole genome shotgun (WGS) entry which is preliminary data.</text>
</comment>
<sequence>MINFTTAPALMNEKNSSRNLSEKAIILETLKREKEILVNLDVFLTELISKLAEEKSLKNKLINNNNN</sequence>